<dbReference type="EMBL" id="RBQE01000295">
    <property type="protein sequence ID" value="RMP06223.1"/>
    <property type="molecule type" value="Genomic_DNA"/>
</dbReference>
<evidence type="ECO:0000313" key="2">
    <source>
        <dbReference type="Proteomes" id="UP000281604"/>
    </source>
</evidence>
<name>A0A3M4AH63_9PSED</name>
<dbReference type="Proteomes" id="UP000281604">
    <property type="component" value="Unassembled WGS sequence"/>
</dbReference>
<protein>
    <submittedName>
        <fullName evidence="1">Uncharacterized protein</fullName>
    </submittedName>
</protein>
<gene>
    <name evidence="1" type="ORF">ALQ30_04560</name>
</gene>
<proteinExistence type="predicted"/>
<evidence type="ECO:0000313" key="1">
    <source>
        <dbReference type="EMBL" id="RMP06223.1"/>
    </source>
</evidence>
<dbReference type="AlphaFoldDB" id="A0A3M4AH63"/>
<accession>A0A3M4AH63</accession>
<reference evidence="1 2" key="1">
    <citation type="submission" date="2018-08" db="EMBL/GenBank/DDBJ databases">
        <title>Recombination of ecologically and evolutionarily significant loci maintains genetic cohesion in the Pseudomonas syringae species complex.</title>
        <authorList>
            <person name="Dillon M."/>
            <person name="Thakur S."/>
            <person name="Almeida R.N.D."/>
            <person name="Weir B.S."/>
            <person name="Guttman D.S."/>
        </authorList>
    </citation>
    <scope>NUCLEOTIDE SEQUENCE [LARGE SCALE GENOMIC DNA]</scope>
    <source>
        <strain evidence="1 2">ICMP 3706</strain>
    </source>
</reference>
<sequence length="35" mass="4152">MIMQDVVDGFALPIENEIKRRLKARLERLLAQQKK</sequence>
<comment type="caution">
    <text evidence="1">The sequence shown here is derived from an EMBL/GenBank/DDBJ whole genome shotgun (WGS) entry which is preliminary data.</text>
</comment>
<organism evidence="1 2">
    <name type="scientific">Pseudomonas syringae pv. persicae</name>
    <dbReference type="NCBI Taxonomy" id="237306"/>
    <lineage>
        <taxon>Bacteria</taxon>
        <taxon>Pseudomonadati</taxon>
        <taxon>Pseudomonadota</taxon>
        <taxon>Gammaproteobacteria</taxon>
        <taxon>Pseudomonadales</taxon>
        <taxon>Pseudomonadaceae</taxon>
        <taxon>Pseudomonas</taxon>
    </lineage>
</organism>